<dbReference type="InterPro" id="IPR000719">
    <property type="entry name" value="Prot_kinase_dom"/>
</dbReference>
<evidence type="ECO:0000256" key="7">
    <source>
        <dbReference type="ARBA" id="ARBA00023136"/>
    </source>
</evidence>
<keyword evidence="4" id="KW-0547">Nucleotide-binding</keyword>
<dbReference type="EMBL" id="MRZV01000474">
    <property type="protein sequence ID" value="PIK49266.1"/>
    <property type="molecule type" value="Genomic_DNA"/>
</dbReference>
<organism evidence="12 13">
    <name type="scientific">Stichopus japonicus</name>
    <name type="common">Sea cucumber</name>
    <dbReference type="NCBI Taxonomy" id="307972"/>
    <lineage>
        <taxon>Eukaryota</taxon>
        <taxon>Metazoa</taxon>
        <taxon>Echinodermata</taxon>
        <taxon>Eleutherozoa</taxon>
        <taxon>Echinozoa</taxon>
        <taxon>Holothuroidea</taxon>
        <taxon>Aspidochirotacea</taxon>
        <taxon>Aspidochirotida</taxon>
        <taxon>Stichopodidae</taxon>
        <taxon>Apostichopus</taxon>
    </lineage>
</organism>
<evidence type="ECO:0000256" key="6">
    <source>
        <dbReference type="ARBA" id="ARBA00022840"/>
    </source>
</evidence>
<dbReference type="CDD" id="cd09488">
    <property type="entry name" value="SAM_EPH-R"/>
    <property type="match status" value="1"/>
</dbReference>
<accession>A0A2G8KMM9</accession>
<dbReference type="PROSITE" id="PS50011">
    <property type="entry name" value="PROTEIN_KINASE_DOM"/>
    <property type="match status" value="1"/>
</dbReference>
<feature type="domain" description="Protein kinase" evidence="10">
    <location>
        <begin position="1"/>
        <end position="147"/>
    </location>
</feature>
<dbReference type="FunFam" id="1.10.510.10:FF:001512">
    <property type="entry name" value="Receptor tyrosine-protein kinase erbB-2"/>
    <property type="match status" value="1"/>
</dbReference>
<dbReference type="PANTHER" id="PTHR46877:SF14">
    <property type="entry name" value="RECEPTOR PROTEIN-TYROSINE KINASE"/>
    <property type="match status" value="1"/>
</dbReference>
<name>A0A2G8KMM9_STIJA</name>
<dbReference type="InterPro" id="IPR001245">
    <property type="entry name" value="Ser-Thr/Tyr_kinase_cat_dom"/>
</dbReference>
<evidence type="ECO:0000256" key="8">
    <source>
        <dbReference type="ARBA" id="ARBA00023137"/>
    </source>
</evidence>
<keyword evidence="3" id="KW-0808">Transferase</keyword>
<dbReference type="Pfam" id="PF00536">
    <property type="entry name" value="SAM_1"/>
    <property type="match status" value="1"/>
</dbReference>
<dbReference type="SUPFAM" id="SSF56112">
    <property type="entry name" value="Protein kinase-like (PK-like)"/>
    <property type="match status" value="1"/>
</dbReference>
<dbReference type="InterPro" id="IPR011009">
    <property type="entry name" value="Kinase-like_dom_sf"/>
</dbReference>
<dbReference type="AlphaFoldDB" id="A0A2G8KMM9"/>
<proteinExistence type="predicted"/>
<evidence type="ECO:0000256" key="3">
    <source>
        <dbReference type="ARBA" id="ARBA00022679"/>
    </source>
</evidence>
<dbReference type="InterPro" id="IPR008266">
    <property type="entry name" value="Tyr_kinase_AS"/>
</dbReference>
<keyword evidence="13" id="KW-1185">Reference proteome</keyword>
<dbReference type="SMART" id="SM00219">
    <property type="entry name" value="TyrKc"/>
    <property type="match status" value="1"/>
</dbReference>
<keyword evidence="5" id="KW-0418">Kinase</keyword>
<dbReference type="STRING" id="307972.A0A2G8KMM9"/>
<dbReference type="SUPFAM" id="SSF47769">
    <property type="entry name" value="SAM/Pointed domain"/>
    <property type="match status" value="1"/>
</dbReference>
<keyword evidence="9 12" id="KW-0675">Receptor</keyword>
<evidence type="ECO:0000259" key="11">
    <source>
        <dbReference type="PROSITE" id="PS50105"/>
    </source>
</evidence>
<dbReference type="Pfam" id="PF07714">
    <property type="entry name" value="PK_Tyr_Ser-Thr"/>
    <property type="match status" value="1"/>
</dbReference>
<dbReference type="GO" id="GO:0012505">
    <property type="term" value="C:endomembrane system"/>
    <property type="evidence" value="ECO:0007669"/>
    <property type="project" value="UniProtKB-SubCell"/>
</dbReference>
<reference evidence="12 13" key="1">
    <citation type="journal article" date="2017" name="PLoS Biol.">
        <title>The sea cucumber genome provides insights into morphological evolution and visceral regeneration.</title>
        <authorList>
            <person name="Zhang X."/>
            <person name="Sun L."/>
            <person name="Yuan J."/>
            <person name="Sun Y."/>
            <person name="Gao Y."/>
            <person name="Zhang L."/>
            <person name="Li S."/>
            <person name="Dai H."/>
            <person name="Hamel J.F."/>
            <person name="Liu C."/>
            <person name="Yu Y."/>
            <person name="Liu S."/>
            <person name="Lin W."/>
            <person name="Guo K."/>
            <person name="Jin S."/>
            <person name="Xu P."/>
            <person name="Storey K.B."/>
            <person name="Huan P."/>
            <person name="Zhang T."/>
            <person name="Zhou Y."/>
            <person name="Zhang J."/>
            <person name="Lin C."/>
            <person name="Li X."/>
            <person name="Xing L."/>
            <person name="Huo D."/>
            <person name="Sun M."/>
            <person name="Wang L."/>
            <person name="Mercier A."/>
            <person name="Li F."/>
            <person name="Yang H."/>
            <person name="Xiang J."/>
        </authorList>
    </citation>
    <scope>NUCLEOTIDE SEQUENCE [LARGE SCALE GENOMIC DNA]</scope>
    <source>
        <strain evidence="12">Shaxun</strain>
        <tissue evidence="12">Muscle</tissue>
    </source>
</reference>
<evidence type="ECO:0000313" key="12">
    <source>
        <dbReference type="EMBL" id="PIK49266.1"/>
    </source>
</evidence>
<keyword evidence="6" id="KW-0067">ATP-binding</keyword>
<dbReference type="GO" id="GO:0007411">
    <property type="term" value="P:axon guidance"/>
    <property type="evidence" value="ECO:0007669"/>
    <property type="project" value="TreeGrafter"/>
</dbReference>
<dbReference type="GO" id="GO:0005886">
    <property type="term" value="C:plasma membrane"/>
    <property type="evidence" value="ECO:0007669"/>
    <property type="project" value="TreeGrafter"/>
</dbReference>
<keyword evidence="7" id="KW-0472">Membrane</keyword>
<sequence length="244" mass="27866">MRGVASGMRYLSEMNYVHRDLAARNILVNEHLVCKVAALGFQGGKKVDGAYETKWTAPEAIAYKKFTSASDVWSLGIVMWEIMSYGERPYWNWPNQDVIKAVEKGYRLPPPMDCPEAIHQLMLDCWQRERNHRPTFSTIVSTLDRLIRNPNALRCLAKNETLPMNGLTDITEVHSVDEWLESLKMNRYKDSFTEAGYVRLEDIAMLSQSDLPRLGVTLVGHQKKIMKGIHSIRAQLEQAAETLV</sequence>
<evidence type="ECO:0000256" key="1">
    <source>
        <dbReference type="ARBA" id="ARBA00004167"/>
    </source>
</evidence>
<dbReference type="InterPro" id="IPR020635">
    <property type="entry name" value="Tyr_kinase_cat_dom"/>
</dbReference>
<dbReference type="GO" id="GO:0005524">
    <property type="term" value="F:ATP binding"/>
    <property type="evidence" value="ECO:0007669"/>
    <property type="project" value="UniProtKB-KW"/>
</dbReference>
<dbReference type="GO" id="GO:0030425">
    <property type="term" value="C:dendrite"/>
    <property type="evidence" value="ECO:0007669"/>
    <property type="project" value="TreeGrafter"/>
</dbReference>
<dbReference type="FunFam" id="1.10.150.50:FF:000001">
    <property type="entry name" value="Ephrin type-A receptor 5"/>
    <property type="match status" value="1"/>
</dbReference>
<dbReference type="Gene3D" id="1.10.150.50">
    <property type="entry name" value="Transcription Factor, Ets-1"/>
    <property type="match status" value="1"/>
</dbReference>
<dbReference type="InterPro" id="IPR013761">
    <property type="entry name" value="SAM/pointed_sf"/>
</dbReference>
<evidence type="ECO:0000256" key="2">
    <source>
        <dbReference type="ARBA" id="ARBA00004308"/>
    </source>
</evidence>
<evidence type="ECO:0000256" key="4">
    <source>
        <dbReference type="ARBA" id="ARBA00022741"/>
    </source>
</evidence>
<evidence type="ECO:0000256" key="5">
    <source>
        <dbReference type="ARBA" id="ARBA00022777"/>
    </source>
</evidence>
<comment type="caution">
    <text evidence="12">The sequence shown here is derived from an EMBL/GenBank/DDBJ whole genome shotgun (WGS) entry which is preliminary data.</text>
</comment>
<comment type="subcellular location">
    <subcellularLocation>
        <location evidence="2">Endomembrane system</location>
    </subcellularLocation>
    <subcellularLocation>
        <location evidence="1">Membrane</location>
        <topology evidence="1">Single-pass membrane protein</topology>
    </subcellularLocation>
</comment>
<dbReference type="InterPro" id="IPR001660">
    <property type="entry name" value="SAM"/>
</dbReference>
<dbReference type="PROSITE" id="PS00109">
    <property type="entry name" value="PROTEIN_KINASE_TYR"/>
    <property type="match status" value="1"/>
</dbReference>
<evidence type="ECO:0000259" key="10">
    <source>
        <dbReference type="PROSITE" id="PS50011"/>
    </source>
</evidence>
<dbReference type="SMART" id="SM00454">
    <property type="entry name" value="SAM"/>
    <property type="match status" value="1"/>
</dbReference>
<dbReference type="InterPro" id="IPR050449">
    <property type="entry name" value="Ephrin_rcpt_TKs"/>
</dbReference>
<dbReference type="OrthoDB" id="4062651at2759"/>
<dbReference type="PANTHER" id="PTHR46877">
    <property type="entry name" value="EPH RECEPTOR A5"/>
    <property type="match status" value="1"/>
</dbReference>
<dbReference type="Proteomes" id="UP000230750">
    <property type="component" value="Unassembled WGS sequence"/>
</dbReference>
<feature type="domain" description="SAM" evidence="11">
    <location>
        <begin position="171"/>
        <end position="235"/>
    </location>
</feature>
<dbReference type="PRINTS" id="PR00109">
    <property type="entry name" value="TYRKINASE"/>
</dbReference>
<dbReference type="GO" id="GO:0005005">
    <property type="term" value="F:transmembrane-ephrin receptor activity"/>
    <property type="evidence" value="ECO:0007669"/>
    <property type="project" value="TreeGrafter"/>
</dbReference>
<gene>
    <name evidence="12" type="ORF">BSL78_13890</name>
</gene>
<evidence type="ECO:0000256" key="9">
    <source>
        <dbReference type="ARBA" id="ARBA00023170"/>
    </source>
</evidence>
<evidence type="ECO:0000313" key="13">
    <source>
        <dbReference type="Proteomes" id="UP000230750"/>
    </source>
</evidence>
<keyword evidence="8" id="KW-0829">Tyrosine-protein kinase</keyword>
<dbReference type="Gene3D" id="1.10.510.10">
    <property type="entry name" value="Transferase(Phosphotransferase) domain 1"/>
    <property type="match status" value="1"/>
</dbReference>
<protein>
    <submittedName>
        <fullName evidence="12">Putative ephrin type-A receptor 4a-like isoform X4</fullName>
    </submittedName>
</protein>
<dbReference type="GO" id="GO:0050793">
    <property type="term" value="P:regulation of developmental process"/>
    <property type="evidence" value="ECO:0007669"/>
    <property type="project" value="UniProtKB-ARBA"/>
</dbReference>
<dbReference type="PROSITE" id="PS50105">
    <property type="entry name" value="SAM_DOMAIN"/>
    <property type="match status" value="1"/>
</dbReference>